<evidence type="ECO:0000313" key="2">
    <source>
        <dbReference type="Proteomes" id="UP000275385"/>
    </source>
</evidence>
<dbReference type="Gene3D" id="1.20.120.450">
    <property type="entry name" value="dinb family like domain"/>
    <property type="match status" value="1"/>
</dbReference>
<dbReference type="STRING" id="177199.A0A420Y180"/>
<dbReference type="InterPro" id="IPR018531">
    <property type="entry name" value="DUF1993"/>
</dbReference>
<dbReference type="Pfam" id="PF09351">
    <property type="entry name" value="DUF1993"/>
    <property type="match status" value="1"/>
</dbReference>
<dbReference type="AlphaFoldDB" id="A0A420Y180"/>
<dbReference type="PANTHER" id="PTHR36922:SF1">
    <property type="entry name" value="DUF1993 DOMAIN-CONTAINING PROTEIN"/>
    <property type="match status" value="1"/>
</dbReference>
<accession>A0A420Y180</accession>
<dbReference type="PANTHER" id="PTHR36922">
    <property type="entry name" value="BLL2446 PROTEIN"/>
    <property type="match status" value="1"/>
</dbReference>
<dbReference type="Proteomes" id="UP000275385">
    <property type="component" value="Unassembled WGS sequence"/>
</dbReference>
<dbReference type="InterPro" id="IPR034660">
    <property type="entry name" value="DinB/YfiT-like"/>
</dbReference>
<dbReference type="OrthoDB" id="3724345at2759"/>
<evidence type="ECO:0008006" key="3">
    <source>
        <dbReference type="Google" id="ProtNLM"/>
    </source>
</evidence>
<dbReference type="SUPFAM" id="SSF109854">
    <property type="entry name" value="DinB/YfiT-like putative metalloenzymes"/>
    <property type="match status" value="1"/>
</dbReference>
<gene>
    <name evidence="1" type="ORF">DL546_000173</name>
</gene>
<sequence length="192" mass="21518">MATLSVYDTAITQLIHGEQALISILKKASTHADAASFPSARLYEDMLPLSFQVQIASDMSKKVVREVYGIDPGAWEDNEKTLEELIARCEKTLALLQSVKPEDIGDKTADTKVTAKVGRDKIASLSVRNLVFGFVLPNFFFHVTTAYDILRMKGVPLGKMDYLNPFIASFSRPEGKKWYAYERMKMGAWNES</sequence>
<name>A0A420Y180_9PEZI</name>
<protein>
    <recommendedName>
        <fullName evidence="3">DUF1993 domain-containing protein</fullName>
    </recommendedName>
</protein>
<organism evidence="1 2">
    <name type="scientific">Coniochaeta pulveracea</name>
    <dbReference type="NCBI Taxonomy" id="177199"/>
    <lineage>
        <taxon>Eukaryota</taxon>
        <taxon>Fungi</taxon>
        <taxon>Dikarya</taxon>
        <taxon>Ascomycota</taxon>
        <taxon>Pezizomycotina</taxon>
        <taxon>Sordariomycetes</taxon>
        <taxon>Sordariomycetidae</taxon>
        <taxon>Coniochaetales</taxon>
        <taxon>Coniochaetaceae</taxon>
        <taxon>Coniochaeta</taxon>
    </lineage>
</organism>
<reference evidence="1 2" key="1">
    <citation type="submission" date="2018-08" db="EMBL/GenBank/DDBJ databases">
        <title>Draft genome of the lignicolous fungus Coniochaeta pulveracea.</title>
        <authorList>
            <person name="Borstlap C.J."/>
            <person name="De Witt R.N."/>
            <person name="Botha A."/>
            <person name="Volschenk H."/>
        </authorList>
    </citation>
    <scope>NUCLEOTIDE SEQUENCE [LARGE SCALE GENOMIC DNA]</scope>
    <source>
        <strain evidence="1 2">CAB683</strain>
    </source>
</reference>
<proteinExistence type="predicted"/>
<dbReference type="EMBL" id="QVQW01000069">
    <property type="protein sequence ID" value="RKU41684.1"/>
    <property type="molecule type" value="Genomic_DNA"/>
</dbReference>
<comment type="caution">
    <text evidence="1">The sequence shown here is derived from an EMBL/GenBank/DDBJ whole genome shotgun (WGS) entry which is preliminary data.</text>
</comment>
<evidence type="ECO:0000313" key="1">
    <source>
        <dbReference type="EMBL" id="RKU41684.1"/>
    </source>
</evidence>
<keyword evidence="2" id="KW-1185">Reference proteome</keyword>